<dbReference type="Gene3D" id="3.40.50.150">
    <property type="entry name" value="Vaccinia Virus protein VP39"/>
    <property type="match status" value="1"/>
</dbReference>
<evidence type="ECO:0000313" key="5">
    <source>
        <dbReference type="EMBL" id="SNT40961.1"/>
    </source>
</evidence>
<comment type="similarity">
    <text evidence="1">Belongs to the methyltransferase superfamily.</text>
</comment>
<evidence type="ECO:0000256" key="1">
    <source>
        <dbReference type="ARBA" id="ARBA00008361"/>
    </source>
</evidence>
<dbReference type="PANTHER" id="PTHR44942:SF4">
    <property type="entry name" value="METHYLTRANSFERASE TYPE 11 DOMAIN-CONTAINING PROTEIN"/>
    <property type="match status" value="1"/>
</dbReference>
<dbReference type="OrthoDB" id="9797252at2"/>
<reference evidence="5 6" key="1">
    <citation type="submission" date="2017-06" db="EMBL/GenBank/DDBJ databases">
        <authorList>
            <person name="Kim H.J."/>
            <person name="Triplett B.A."/>
        </authorList>
    </citation>
    <scope>NUCLEOTIDE SEQUENCE [LARGE SCALE GENOMIC DNA]</scope>
    <source>
        <strain evidence="5 6">CGMCC 4.1858</strain>
    </source>
</reference>
<dbReference type="PANTHER" id="PTHR44942">
    <property type="entry name" value="METHYLTRANSF_11 DOMAIN-CONTAINING PROTEIN"/>
    <property type="match status" value="1"/>
</dbReference>
<sequence>MTTQPAHRVLARSFDTVAAQYAAARPGYPGELFDAVEEIGGRPFAGATVLDVGAGTGIATALMRARGAHVTAVEPGSGMAAQLRAGQPDVPLVRADGDALPFASGVADFVTYAQAWHWTDPAKSSPEAARVLRPGGALALWWNVPDTGVAWVRDQEERLARAVPRYHENGLTGTAQDILRSLGSRLGMRTETRVLRWSRTVPLDTHLTMLGSRSYFAVLAPGAARRILSDERRALLALFPDGQVAEPYKVDLTVAVKRPDGR</sequence>
<dbReference type="InterPro" id="IPR029063">
    <property type="entry name" value="SAM-dependent_MTases_sf"/>
</dbReference>
<dbReference type="EMBL" id="FZOF01000024">
    <property type="protein sequence ID" value="SNT40961.1"/>
    <property type="molecule type" value="Genomic_DNA"/>
</dbReference>
<keyword evidence="2 5" id="KW-0489">Methyltransferase</keyword>
<dbReference type="Pfam" id="PF08241">
    <property type="entry name" value="Methyltransf_11"/>
    <property type="match status" value="1"/>
</dbReference>
<gene>
    <name evidence="5" type="ORF">SAMN05216252_1249</name>
</gene>
<organism evidence="5 6">
    <name type="scientific">Actinacidiphila glaucinigra</name>
    <dbReference type="NCBI Taxonomy" id="235986"/>
    <lineage>
        <taxon>Bacteria</taxon>
        <taxon>Bacillati</taxon>
        <taxon>Actinomycetota</taxon>
        <taxon>Actinomycetes</taxon>
        <taxon>Kitasatosporales</taxon>
        <taxon>Streptomycetaceae</taxon>
        <taxon>Actinacidiphila</taxon>
    </lineage>
</organism>
<name>A0A239ME84_9ACTN</name>
<dbReference type="CDD" id="cd02440">
    <property type="entry name" value="AdoMet_MTases"/>
    <property type="match status" value="1"/>
</dbReference>
<feature type="domain" description="Methyltransferase type 11" evidence="4">
    <location>
        <begin position="50"/>
        <end position="139"/>
    </location>
</feature>
<evidence type="ECO:0000256" key="3">
    <source>
        <dbReference type="ARBA" id="ARBA00022679"/>
    </source>
</evidence>
<dbReference type="InterPro" id="IPR051052">
    <property type="entry name" value="Diverse_substrate_MTase"/>
</dbReference>
<keyword evidence="6" id="KW-1185">Reference proteome</keyword>
<keyword evidence="3 5" id="KW-0808">Transferase</keyword>
<accession>A0A239ME84</accession>
<evidence type="ECO:0000313" key="6">
    <source>
        <dbReference type="Proteomes" id="UP000198280"/>
    </source>
</evidence>
<evidence type="ECO:0000256" key="2">
    <source>
        <dbReference type="ARBA" id="ARBA00022603"/>
    </source>
</evidence>
<evidence type="ECO:0000259" key="4">
    <source>
        <dbReference type="Pfam" id="PF08241"/>
    </source>
</evidence>
<dbReference type="SUPFAM" id="SSF53335">
    <property type="entry name" value="S-adenosyl-L-methionine-dependent methyltransferases"/>
    <property type="match status" value="1"/>
</dbReference>
<dbReference type="GO" id="GO:0008757">
    <property type="term" value="F:S-adenosylmethionine-dependent methyltransferase activity"/>
    <property type="evidence" value="ECO:0007669"/>
    <property type="project" value="InterPro"/>
</dbReference>
<protein>
    <submittedName>
        <fullName evidence="5">Methyltransferase domain-containing protein</fullName>
    </submittedName>
</protein>
<dbReference type="AlphaFoldDB" id="A0A239ME84"/>
<proteinExistence type="inferred from homology"/>
<dbReference type="Proteomes" id="UP000198280">
    <property type="component" value="Unassembled WGS sequence"/>
</dbReference>
<dbReference type="GO" id="GO:0032259">
    <property type="term" value="P:methylation"/>
    <property type="evidence" value="ECO:0007669"/>
    <property type="project" value="UniProtKB-KW"/>
</dbReference>
<dbReference type="InterPro" id="IPR013216">
    <property type="entry name" value="Methyltransf_11"/>
</dbReference>
<dbReference type="RefSeq" id="WP_089227591.1">
    <property type="nucleotide sequence ID" value="NZ_FZOF01000024.1"/>
</dbReference>